<evidence type="ECO:0000256" key="2">
    <source>
        <dbReference type="ARBA" id="ARBA00008917"/>
    </source>
</evidence>
<accession>A0A0F7SR61</accession>
<name>A0A0F7SR61_PHARH</name>
<dbReference type="GO" id="GO:0005789">
    <property type="term" value="C:endoplasmic reticulum membrane"/>
    <property type="evidence" value="ECO:0007669"/>
    <property type="project" value="UniProtKB-SubCell"/>
</dbReference>
<dbReference type="InterPro" id="IPR007599">
    <property type="entry name" value="DER1"/>
</dbReference>
<dbReference type="AlphaFoldDB" id="A0A0F7SR61"/>
<evidence type="ECO:0000256" key="3">
    <source>
        <dbReference type="ARBA" id="ARBA00022692"/>
    </source>
</evidence>
<evidence type="ECO:0000256" key="4">
    <source>
        <dbReference type="ARBA" id="ARBA00022824"/>
    </source>
</evidence>
<comment type="similarity">
    <text evidence="2 7">Belongs to the derlin family.</text>
</comment>
<keyword evidence="6 7" id="KW-0472">Membrane</keyword>
<comment type="function">
    <text evidence="7">May be involved in the degradation of misfolded endoplasmic reticulum (ER) luminal proteins.</text>
</comment>
<evidence type="ECO:0000256" key="1">
    <source>
        <dbReference type="ARBA" id="ARBA00004477"/>
    </source>
</evidence>
<dbReference type="Pfam" id="PF04511">
    <property type="entry name" value="DER1"/>
    <property type="match status" value="1"/>
</dbReference>
<organism evidence="8">
    <name type="scientific">Phaffia rhodozyma</name>
    <name type="common">Yeast</name>
    <name type="synonym">Xanthophyllomyces dendrorhous</name>
    <dbReference type="NCBI Taxonomy" id="264483"/>
    <lineage>
        <taxon>Eukaryota</taxon>
        <taxon>Fungi</taxon>
        <taxon>Dikarya</taxon>
        <taxon>Basidiomycota</taxon>
        <taxon>Agaricomycotina</taxon>
        <taxon>Tremellomycetes</taxon>
        <taxon>Cystofilobasidiales</taxon>
        <taxon>Mrakiaceae</taxon>
        <taxon>Phaffia</taxon>
    </lineage>
</organism>
<sequence>MANIEQWVMEIPPITRAWIIASVAISVGVQCQVVSPFHLYFSWKATFGHLQLWRLISTFIYFGPLSINFVMRLFFIMRYSRLLEENSYANRKADYLWLLIVCSLFLLLISPLFTIPILSGSLAFALVYIWAKRNPNVRMSMLGVITIPAPYVPLCLVGISWILYGGSSVVVVADGLGLLVGHIYYFGQDVWPMEMSSSGKGLFETPNLLSALVDGPRTQN</sequence>
<dbReference type="PANTHER" id="PTHR11009">
    <property type="entry name" value="DER1-LIKE PROTEIN, DERLIN"/>
    <property type="match status" value="1"/>
</dbReference>
<evidence type="ECO:0000313" key="8">
    <source>
        <dbReference type="EMBL" id="CED83189.1"/>
    </source>
</evidence>
<dbReference type="EMBL" id="LN483142">
    <property type="protein sequence ID" value="CED83189.1"/>
    <property type="molecule type" value="Genomic_DNA"/>
</dbReference>
<feature type="transmembrane region" description="Helical" evidence="7">
    <location>
        <begin position="141"/>
        <end position="163"/>
    </location>
</feature>
<evidence type="ECO:0000256" key="6">
    <source>
        <dbReference type="ARBA" id="ARBA00023136"/>
    </source>
</evidence>
<evidence type="ECO:0000256" key="7">
    <source>
        <dbReference type="RuleBase" id="RU363059"/>
    </source>
</evidence>
<protein>
    <recommendedName>
        <fullName evidence="7">Derlin</fullName>
    </recommendedName>
</protein>
<keyword evidence="3 7" id="KW-0812">Transmembrane</keyword>
<feature type="transmembrane region" description="Helical" evidence="7">
    <location>
        <begin position="169"/>
        <end position="187"/>
    </location>
</feature>
<feature type="transmembrane region" description="Helical" evidence="7">
    <location>
        <begin position="52"/>
        <end position="76"/>
    </location>
</feature>
<evidence type="ECO:0000256" key="5">
    <source>
        <dbReference type="ARBA" id="ARBA00022989"/>
    </source>
</evidence>
<keyword evidence="4 7" id="KW-0256">Endoplasmic reticulum</keyword>
<proteinExistence type="inferred from homology"/>
<dbReference type="SUPFAM" id="SSF144091">
    <property type="entry name" value="Rhomboid-like"/>
    <property type="match status" value="1"/>
</dbReference>
<dbReference type="InterPro" id="IPR035952">
    <property type="entry name" value="Rhomboid-like_sf"/>
</dbReference>
<comment type="subcellular location">
    <subcellularLocation>
        <location evidence="1 7">Endoplasmic reticulum membrane</location>
        <topology evidence="1 7">Multi-pass membrane protein</topology>
    </subcellularLocation>
</comment>
<feature type="transmembrane region" description="Helical" evidence="7">
    <location>
        <begin position="17"/>
        <end position="40"/>
    </location>
</feature>
<dbReference type="GO" id="GO:0006950">
    <property type="term" value="P:response to stress"/>
    <property type="evidence" value="ECO:0007669"/>
    <property type="project" value="UniProtKB-ARBA"/>
</dbReference>
<reference evidence="8" key="1">
    <citation type="submission" date="2014-08" db="EMBL/GenBank/DDBJ databases">
        <authorList>
            <person name="Sharma Rahul"/>
            <person name="Thines Marco"/>
        </authorList>
    </citation>
    <scope>NUCLEOTIDE SEQUENCE</scope>
</reference>
<keyword evidence="5 7" id="KW-1133">Transmembrane helix</keyword>
<feature type="transmembrane region" description="Helical" evidence="7">
    <location>
        <begin position="96"/>
        <end position="129"/>
    </location>
</feature>